<protein>
    <submittedName>
        <fullName evidence="1">Uncharacterized protein</fullName>
    </submittedName>
</protein>
<evidence type="ECO:0000313" key="2">
    <source>
        <dbReference type="Proteomes" id="UP000008183"/>
    </source>
</evidence>
<proteinExistence type="predicted"/>
<dbReference type="PIR" id="D72429">
    <property type="entry name" value="D72429"/>
</dbReference>
<dbReference type="EMBL" id="AE000512">
    <property type="protein sequence ID" value="AAD35096.1"/>
    <property type="molecule type" value="Genomic_DNA"/>
</dbReference>
<reference evidence="1 2" key="1">
    <citation type="journal article" date="1999" name="Nature">
        <title>Evidence for lateral gene transfer between Archaea and Bacteria from genome sequence of Thermotoga maritima.</title>
        <authorList>
            <person name="Nelson K.E."/>
            <person name="Clayton R.A."/>
            <person name="Gill S.R."/>
            <person name="Gwinn M.L."/>
            <person name="Dodson R.J."/>
            <person name="Haft D.H."/>
            <person name="Hickey E.K."/>
            <person name="Peterson J.D."/>
            <person name="Nelson W.C."/>
            <person name="Ketchum K.A."/>
            <person name="McDonald L."/>
            <person name="Utterback T.R."/>
            <person name="Malek J.A."/>
            <person name="Linher K.D."/>
            <person name="Garrett M.M."/>
            <person name="Stewart A.M."/>
            <person name="Cotton M.D."/>
            <person name="Pratt M.S."/>
            <person name="Phillips C.A."/>
            <person name="Richardson D."/>
            <person name="Heidelberg J."/>
            <person name="Sutton G.G."/>
            <person name="Fleischmann R.D."/>
            <person name="White O."/>
            <person name="Salzberg S.L."/>
            <person name="Smith H.O."/>
            <person name="Venter J.C."/>
            <person name="Fraser C.M."/>
        </authorList>
    </citation>
    <scope>NUCLEOTIDE SEQUENCE [LARGE SCALE GENOMIC DNA]</scope>
    <source>
        <strain evidence="2">ATCC 43589 / DSM 3109 / JCM 10099 / NBRC 100826 / MSB8</strain>
    </source>
</reference>
<dbReference type="AlphaFoldDB" id="Q9WXL7"/>
<dbReference type="PATRIC" id="fig|243274.5.peg.2"/>
<name>Q9WXL7_THEMA</name>
<keyword evidence="2" id="KW-1185">Reference proteome</keyword>
<gene>
    <name evidence="1" type="ordered locus">TM_0002</name>
</gene>
<dbReference type="KEGG" id="tma:TM0002"/>
<sequence>MSPEDWKRLICFHTSKEVLKQTLDDAQQNISDSVSIPLRKY</sequence>
<evidence type="ECO:0000313" key="1">
    <source>
        <dbReference type="EMBL" id="AAD35096.1"/>
    </source>
</evidence>
<dbReference type="InParanoid" id="Q9WXL7"/>
<organism evidence="1 2">
    <name type="scientific">Thermotoga maritima (strain ATCC 43589 / DSM 3109 / JCM 10099 / NBRC 100826 / MSB8)</name>
    <dbReference type="NCBI Taxonomy" id="243274"/>
    <lineage>
        <taxon>Bacteria</taxon>
        <taxon>Thermotogati</taxon>
        <taxon>Thermotogota</taxon>
        <taxon>Thermotogae</taxon>
        <taxon>Thermotogales</taxon>
        <taxon>Thermotogaceae</taxon>
        <taxon>Thermotoga</taxon>
    </lineage>
</organism>
<dbReference type="EnsemblBacteria" id="AAD35096">
    <property type="protein sequence ID" value="AAD35096"/>
    <property type="gene ID" value="TM_0002"/>
</dbReference>
<accession>Q9WXL7</accession>
<dbReference type="Proteomes" id="UP000008183">
    <property type="component" value="Chromosome"/>
</dbReference>